<name>A0ABU4X4W5_9HYPH</name>
<comment type="similarity">
    <text evidence="1">Belongs to the enoyl-CoA hydratase/isomerase family.</text>
</comment>
<dbReference type="RefSeq" id="WP_320217326.1">
    <property type="nucleotide sequence ID" value="NZ_JAVIIS010000060.1"/>
</dbReference>
<keyword evidence="2" id="KW-0456">Lyase</keyword>
<evidence type="ECO:0000313" key="2">
    <source>
        <dbReference type="EMBL" id="MDX8443338.1"/>
    </source>
</evidence>
<dbReference type="Pfam" id="PF00378">
    <property type="entry name" value="ECH_1"/>
    <property type="match status" value="1"/>
</dbReference>
<evidence type="ECO:0000256" key="1">
    <source>
        <dbReference type="ARBA" id="ARBA00005254"/>
    </source>
</evidence>
<gene>
    <name evidence="2" type="ORF">RFM51_27595</name>
</gene>
<proteinExistence type="inferred from homology"/>
<reference evidence="2 3" key="1">
    <citation type="submission" date="2023-08" db="EMBL/GenBank/DDBJ databases">
        <title>Implementing the SeqCode for naming new Mesorhizobium species isolated from Vachellia karroo root nodules.</title>
        <authorList>
            <person name="Van Lill M."/>
        </authorList>
    </citation>
    <scope>NUCLEOTIDE SEQUENCE [LARGE SCALE GENOMIC DNA]</scope>
    <source>
        <strain evidence="2 3">VK3E</strain>
    </source>
</reference>
<comment type="caution">
    <text evidence="2">The sequence shown here is derived from an EMBL/GenBank/DDBJ whole genome shotgun (WGS) entry which is preliminary data.</text>
</comment>
<sequence>MAYDEIIYEVTDGIATITLNRPDKLNASTFKMEREIRDAFVAAGRDDGVRVIVLTGAGRGFCAGFDTSSLAEAANESQGALDGEQLGTHVEDVFGTPHPDYLGRYSYFPSIPKPIIAAINGPAVGLGMIMAMFCDVRLASDSAKIGAPFTRLGLVAEHGISWLLPRLVGLSNALDLLFTAQPVNAEEASRIGLVSHVYPAADFRAKVAEYAGHLARNVSPRALRITKAQVYADQYRTLDEATLIADEEMDKSLATEDFREGINHFLEKRQARFTGR</sequence>
<dbReference type="NCBIfam" id="NF004857">
    <property type="entry name" value="PRK06210.1"/>
    <property type="match status" value="1"/>
</dbReference>
<dbReference type="SUPFAM" id="SSF52096">
    <property type="entry name" value="ClpP/crotonase"/>
    <property type="match status" value="1"/>
</dbReference>
<dbReference type="PANTHER" id="PTHR43684">
    <property type="match status" value="1"/>
</dbReference>
<dbReference type="InterPro" id="IPR051053">
    <property type="entry name" value="ECH/Chromodomain_protein"/>
</dbReference>
<dbReference type="Gene3D" id="3.90.226.10">
    <property type="entry name" value="2-enoyl-CoA Hydratase, Chain A, domain 1"/>
    <property type="match status" value="1"/>
</dbReference>
<dbReference type="Proteomes" id="UP001272097">
    <property type="component" value="Unassembled WGS sequence"/>
</dbReference>
<organism evidence="2 3">
    <name type="scientific">Mesorhizobium australafricanum</name>
    <dbReference type="NCBI Taxonomy" id="3072311"/>
    <lineage>
        <taxon>Bacteria</taxon>
        <taxon>Pseudomonadati</taxon>
        <taxon>Pseudomonadota</taxon>
        <taxon>Alphaproteobacteria</taxon>
        <taxon>Hyphomicrobiales</taxon>
        <taxon>Phyllobacteriaceae</taxon>
        <taxon>Mesorhizobium</taxon>
    </lineage>
</organism>
<dbReference type="PANTHER" id="PTHR43684:SF4">
    <property type="entry name" value="ENOYL-COA HYDRATASE_ISOMERASE FAMILY PROTEIN (AFU_ORTHOLOGUE AFUA_1G01890)"/>
    <property type="match status" value="1"/>
</dbReference>
<accession>A0ABU4X4W5</accession>
<dbReference type="CDD" id="cd06558">
    <property type="entry name" value="crotonase-like"/>
    <property type="match status" value="1"/>
</dbReference>
<dbReference type="InterPro" id="IPR029045">
    <property type="entry name" value="ClpP/crotonase-like_dom_sf"/>
</dbReference>
<evidence type="ECO:0000313" key="3">
    <source>
        <dbReference type="Proteomes" id="UP001272097"/>
    </source>
</evidence>
<dbReference type="EMBL" id="JAVIIS010000060">
    <property type="protein sequence ID" value="MDX8443338.1"/>
    <property type="molecule type" value="Genomic_DNA"/>
</dbReference>
<dbReference type="EC" id="4.2.1.17" evidence="2"/>
<protein>
    <submittedName>
        <fullName evidence="2">Enoyl-CoA hydratase</fullName>
        <ecNumber evidence="2">4.2.1.17</ecNumber>
    </submittedName>
</protein>
<keyword evidence="3" id="KW-1185">Reference proteome</keyword>
<dbReference type="GO" id="GO:0004300">
    <property type="term" value="F:enoyl-CoA hydratase activity"/>
    <property type="evidence" value="ECO:0007669"/>
    <property type="project" value="UniProtKB-EC"/>
</dbReference>
<dbReference type="InterPro" id="IPR001753">
    <property type="entry name" value="Enoyl-CoA_hydra/iso"/>
</dbReference>